<dbReference type="PANTHER" id="PTHR15503:SF22">
    <property type="entry name" value="TRANSPOSON TY3-I GAG POLYPROTEIN"/>
    <property type="match status" value="1"/>
</dbReference>
<feature type="compositionally biased region" description="Pro residues" evidence="2">
    <location>
        <begin position="93"/>
        <end position="108"/>
    </location>
</feature>
<evidence type="ECO:0000256" key="1">
    <source>
        <dbReference type="ARBA" id="ARBA00022664"/>
    </source>
</evidence>
<keyword evidence="1" id="KW-0507">mRNA processing</keyword>
<dbReference type="Gene3D" id="3.10.10.10">
    <property type="entry name" value="HIV Type 1 Reverse Transcriptase, subunit A, domain 1"/>
    <property type="match status" value="1"/>
</dbReference>
<dbReference type="Pfam" id="PF08284">
    <property type="entry name" value="RVP_2"/>
    <property type="match status" value="1"/>
</dbReference>
<dbReference type="AlphaFoldDB" id="A0A9P3GSP4"/>
<name>A0A9P3GSP4_9APHY</name>
<keyword evidence="6" id="KW-1185">Reference proteome</keyword>
<comment type="caution">
    <text evidence="5">The sequence shown here is derived from an EMBL/GenBank/DDBJ whole genome shotgun (WGS) entry which is preliminary data.</text>
</comment>
<dbReference type="InterPro" id="IPR000477">
    <property type="entry name" value="RT_dom"/>
</dbReference>
<feature type="domain" description="Retrotransposon gag" evidence="4">
    <location>
        <begin position="167"/>
        <end position="252"/>
    </location>
</feature>
<feature type="compositionally biased region" description="Low complexity" evidence="2">
    <location>
        <begin position="563"/>
        <end position="579"/>
    </location>
</feature>
<dbReference type="Gene3D" id="2.40.70.10">
    <property type="entry name" value="Acid Proteases"/>
    <property type="match status" value="1"/>
</dbReference>
<gene>
    <name evidence="5" type="ORF">PsYK624_171400</name>
</gene>
<evidence type="ECO:0000256" key="2">
    <source>
        <dbReference type="SAM" id="MobiDB-lite"/>
    </source>
</evidence>
<dbReference type="EMBL" id="BPQB01000212">
    <property type="protein sequence ID" value="GJF00838.1"/>
    <property type="molecule type" value="Genomic_DNA"/>
</dbReference>
<feature type="region of interest" description="Disordered" evidence="2">
    <location>
        <begin position="90"/>
        <end position="122"/>
    </location>
</feature>
<feature type="region of interest" description="Disordered" evidence="2">
    <location>
        <begin position="614"/>
        <end position="635"/>
    </location>
</feature>
<feature type="non-terminal residue" evidence="5">
    <location>
        <position position="813"/>
    </location>
</feature>
<accession>A0A9P3GSP4</accession>
<evidence type="ECO:0000313" key="5">
    <source>
        <dbReference type="EMBL" id="GJF00838.1"/>
    </source>
</evidence>
<dbReference type="CDD" id="cd00303">
    <property type="entry name" value="retropepsin_like"/>
    <property type="match status" value="1"/>
</dbReference>
<feature type="region of interest" description="Disordered" evidence="2">
    <location>
        <begin position="520"/>
        <end position="548"/>
    </location>
</feature>
<dbReference type="InterPro" id="IPR021109">
    <property type="entry name" value="Peptidase_aspartic_dom_sf"/>
</dbReference>
<dbReference type="InterPro" id="IPR043128">
    <property type="entry name" value="Rev_trsase/Diguanyl_cyclase"/>
</dbReference>
<dbReference type="Gene3D" id="3.30.70.270">
    <property type="match status" value="1"/>
</dbReference>
<sequence>MDDLDLNPNDPWVEQALNEAGHAFPQPPAADPAHGAPPGVPPAGSFADPEAERQAIWSSLQDVGLRVASFEAAQERMLASLNAMTAALRARAHPPPQAPPPPPPPAPAPAHADPRGVPRFKEPAVFDGHASNVESWLDDVSNAVYLQRASLVNDYDRAIYIAGYLKQGSPKSWFNGIKAANPDLLYNFAALLDDFRQHFGDTNVSATALRKLKALRQTGSCHAYLSRSRELHKDLVLNDTTKIDYFYSGLKEDLKDLLVGKPRPTSFDAFARLCTELDDRLHERELEKKESSKGSSSSRSDSKPRPRPAAYPAALAAAPAVASSSSQVVPMEIDAVKRGPLSAAKKDRRRREGLCLYCGQGKHMIADCPNIKPVRTFALIDSGASGSCISEAFARRHSLPRRFKDVPTPVTAVDDRPIASGLVIHDVVTQLTVDKHSEVISLGVVSVSYPIILGLDWLRRHNPVIDWETIDLSLSCCNLTRSTRITVPGKGFGLPRPFASLNSFTSVGLGLGLNGGSVESRLATSPAPTPHERSASASTPSPPPTPRSPFLSSFLAWNGFGRSAAQDSSSSTPQTSPPDIAVVNPRRFLKYTKSTPYALIRFHATGSPSYKLAMMSGSTPTSDLDLDDPEPSTSPDVEADVLADLPPKYHPWASVFSPVDVDQLPPHRPYDISIELEDGKSPPFGTMYRLSPEERTALVEYIESNLKKGFIRRSTSSAAAPILFVRKKTGGLRLCVDYRGLNAISKKNCYPLPLIDDLLDRVQGCSRFSVIDLKNAFNLVRVKEGDEWKTAFRTPLGLYEYLVMPFGLSNAPA</sequence>
<reference evidence="5 6" key="1">
    <citation type="submission" date="2021-08" db="EMBL/GenBank/DDBJ databases">
        <title>Draft Genome Sequence of Phanerochaete sordida strain YK-624.</title>
        <authorList>
            <person name="Mori T."/>
            <person name="Dohra H."/>
            <person name="Suzuki T."/>
            <person name="Kawagishi H."/>
            <person name="Hirai H."/>
        </authorList>
    </citation>
    <scope>NUCLEOTIDE SEQUENCE [LARGE SCALE GENOMIC DNA]</scope>
    <source>
        <strain evidence="5 6">YK-624</strain>
    </source>
</reference>
<organism evidence="5 6">
    <name type="scientific">Phanerochaete sordida</name>
    <dbReference type="NCBI Taxonomy" id="48140"/>
    <lineage>
        <taxon>Eukaryota</taxon>
        <taxon>Fungi</taxon>
        <taxon>Dikarya</taxon>
        <taxon>Basidiomycota</taxon>
        <taxon>Agaricomycotina</taxon>
        <taxon>Agaricomycetes</taxon>
        <taxon>Polyporales</taxon>
        <taxon>Phanerochaetaceae</taxon>
        <taxon>Phanerochaete</taxon>
    </lineage>
</organism>
<evidence type="ECO:0000259" key="3">
    <source>
        <dbReference type="Pfam" id="PF00078"/>
    </source>
</evidence>
<evidence type="ECO:0000259" key="4">
    <source>
        <dbReference type="Pfam" id="PF03732"/>
    </source>
</evidence>
<dbReference type="InterPro" id="IPR005162">
    <property type="entry name" value="Retrotrans_gag_dom"/>
</dbReference>
<dbReference type="SUPFAM" id="SSF50630">
    <property type="entry name" value="Acid proteases"/>
    <property type="match status" value="1"/>
</dbReference>
<dbReference type="InterPro" id="IPR043502">
    <property type="entry name" value="DNA/RNA_pol_sf"/>
</dbReference>
<protein>
    <submittedName>
        <fullName evidence="5">Polyprotein</fullName>
    </submittedName>
</protein>
<feature type="domain" description="Reverse transcriptase" evidence="3">
    <location>
        <begin position="725"/>
        <end position="813"/>
    </location>
</feature>
<dbReference type="OrthoDB" id="2800779at2759"/>
<feature type="region of interest" description="Disordered" evidence="2">
    <location>
        <begin position="1"/>
        <end position="52"/>
    </location>
</feature>
<dbReference type="Pfam" id="PF03732">
    <property type="entry name" value="Retrotrans_gag"/>
    <property type="match status" value="1"/>
</dbReference>
<dbReference type="Pfam" id="PF00078">
    <property type="entry name" value="RVT_1"/>
    <property type="match status" value="1"/>
</dbReference>
<dbReference type="CDD" id="cd01647">
    <property type="entry name" value="RT_LTR"/>
    <property type="match status" value="1"/>
</dbReference>
<proteinExistence type="predicted"/>
<dbReference type="GO" id="GO:0008270">
    <property type="term" value="F:zinc ion binding"/>
    <property type="evidence" value="ECO:0007669"/>
    <property type="project" value="InterPro"/>
</dbReference>
<dbReference type="SUPFAM" id="SSF56672">
    <property type="entry name" value="DNA/RNA polymerases"/>
    <property type="match status" value="1"/>
</dbReference>
<dbReference type="PANTHER" id="PTHR15503">
    <property type="entry name" value="LDOC1 RELATED"/>
    <property type="match status" value="1"/>
</dbReference>
<dbReference type="GO" id="GO:0003676">
    <property type="term" value="F:nucleic acid binding"/>
    <property type="evidence" value="ECO:0007669"/>
    <property type="project" value="InterPro"/>
</dbReference>
<dbReference type="InterPro" id="IPR032567">
    <property type="entry name" value="RTL1-rel"/>
</dbReference>
<dbReference type="Proteomes" id="UP000703269">
    <property type="component" value="Unassembled WGS sequence"/>
</dbReference>
<evidence type="ECO:0000313" key="6">
    <source>
        <dbReference type="Proteomes" id="UP000703269"/>
    </source>
</evidence>
<dbReference type="SUPFAM" id="SSF57756">
    <property type="entry name" value="Retrovirus zinc finger-like domains"/>
    <property type="match status" value="1"/>
</dbReference>
<feature type="region of interest" description="Disordered" evidence="2">
    <location>
        <begin position="284"/>
        <end position="311"/>
    </location>
</feature>
<feature type="region of interest" description="Disordered" evidence="2">
    <location>
        <begin position="562"/>
        <end position="581"/>
    </location>
</feature>
<feature type="compositionally biased region" description="Basic and acidic residues" evidence="2">
    <location>
        <begin position="112"/>
        <end position="122"/>
    </location>
</feature>
<dbReference type="InterPro" id="IPR036875">
    <property type="entry name" value="Znf_CCHC_sf"/>
</dbReference>
<dbReference type="GO" id="GO:0006397">
    <property type="term" value="P:mRNA processing"/>
    <property type="evidence" value="ECO:0007669"/>
    <property type="project" value="UniProtKB-KW"/>
</dbReference>